<evidence type="ECO:0000313" key="2">
    <source>
        <dbReference type="EMBL" id="AMU96143.1"/>
    </source>
</evidence>
<dbReference type="AlphaFoldDB" id="A0A142W2A4"/>
<evidence type="ECO:0000313" key="3">
    <source>
        <dbReference type="Proteomes" id="UP000076234"/>
    </source>
</evidence>
<sequence>MAHAMTSRRRSSGFGKLLSIGVLGALFWFTRKSSRAQAKDEGHSAAFADGETHAENFDQTRSAGPDGMRDGVRREWDRVDQAADESFPSSDPPAY</sequence>
<dbReference type="KEGG" id="ster:AOA14_16175"/>
<reference evidence="2 3" key="2">
    <citation type="journal article" date="2016" name="Genome Announc.">
        <title>Complete Genome Sequence of Sphingopyxis terrae Strain 203-1 (NBRC 111660), a Polyethylene Glycol Degrader.</title>
        <authorList>
            <person name="Ohtsubo Y."/>
            <person name="Nonoyama S."/>
            <person name="Nagata Y."/>
            <person name="Numata M."/>
            <person name="Tsuchikane K."/>
            <person name="Hosoyama A."/>
            <person name="Yamazoe A."/>
            <person name="Tsuda M."/>
            <person name="Fujita N."/>
            <person name="Kawai F."/>
        </authorList>
    </citation>
    <scope>NUCLEOTIDE SEQUENCE [LARGE SCALE GENOMIC DNA]</scope>
    <source>
        <strain evidence="2 3">203-1</strain>
    </source>
</reference>
<dbReference type="Proteomes" id="UP000076234">
    <property type="component" value="Chromosome"/>
</dbReference>
<feature type="compositionally biased region" description="Basic and acidic residues" evidence="1">
    <location>
        <begin position="67"/>
        <end position="81"/>
    </location>
</feature>
<proteinExistence type="predicted"/>
<reference evidence="3" key="1">
    <citation type="submission" date="2015-11" db="EMBL/GenBank/DDBJ databases">
        <title>Complete genome sequence of a polyethylene glycol-degrading strain Sphingopyxis terrae strain 203-1 (NBRC 15098).</title>
        <authorList>
            <person name="Yoshiyuki O."/>
            <person name="Shouta N."/>
            <person name="Nagata Y."/>
            <person name="Numata M."/>
            <person name="Tsuchikane K."/>
            <person name="Hosoyama A."/>
            <person name="Yamazoe A."/>
            <person name="Tsuda M."/>
            <person name="Fujita N."/>
            <person name="Kawai F."/>
        </authorList>
    </citation>
    <scope>NUCLEOTIDE SEQUENCE [LARGE SCALE GENOMIC DNA]</scope>
    <source>
        <strain evidence="3">203-1</strain>
    </source>
</reference>
<dbReference type="RefSeq" id="WP_202988299.1">
    <property type="nucleotide sequence ID" value="NZ_CP013342.1"/>
</dbReference>
<accession>A0A142W2A4</accession>
<evidence type="ECO:0000256" key="1">
    <source>
        <dbReference type="SAM" id="MobiDB-lite"/>
    </source>
</evidence>
<gene>
    <name evidence="2" type="ORF">AOA14_16175</name>
</gene>
<dbReference type="STRING" id="1219058.AOA14_16175"/>
<feature type="region of interest" description="Disordered" evidence="1">
    <location>
        <begin position="39"/>
        <end position="95"/>
    </location>
</feature>
<dbReference type="EMBL" id="CP013342">
    <property type="protein sequence ID" value="AMU96143.1"/>
    <property type="molecule type" value="Genomic_DNA"/>
</dbReference>
<name>A0A142W2A4_9SPHN</name>
<protein>
    <submittedName>
        <fullName evidence="2">Uncharacterized protein</fullName>
    </submittedName>
</protein>
<organism evidence="2 3">
    <name type="scientific">Sphingopyxis terrae subsp. terrae NBRC 15098</name>
    <dbReference type="NCBI Taxonomy" id="1219058"/>
    <lineage>
        <taxon>Bacteria</taxon>
        <taxon>Pseudomonadati</taxon>
        <taxon>Pseudomonadota</taxon>
        <taxon>Alphaproteobacteria</taxon>
        <taxon>Sphingomonadales</taxon>
        <taxon>Sphingomonadaceae</taxon>
        <taxon>Sphingopyxis</taxon>
    </lineage>
</organism>